<name>A0A0C3BD37_PILCF</name>
<dbReference type="HOGENOM" id="CLU_047036_3_1_1"/>
<feature type="transmembrane region" description="Helical" evidence="6">
    <location>
        <begin position="92"/>
        <end position="118"/>
    </location>
</feature>
<comment type="subcellular location">
    <subcellularLocation>
        <location evidence="1">Membrane</location>
    </subcellularLocation>
</comment>
<feature type="transmembrane region" description="Helical" evidence="6">
    <location>
        <begin position="239"/>
        <end position="263"/>
    </location>
</feature>
<dbReference type="STRING" id="765440.A0A0C3BD37"/>
<evidence type="ECO:0000256" key="1">
    <source>
        <dbReference type="ARBA" id="ARBA00004370"/>
    </source>
</evidence>
<dbReference type="FunCoup" id="A0A0C3BD37">
    <property type="interactions" value="124"/>
</dbReference>
<reference evidence="8 9" key="1">
    <citation type="submission" date="2014-04" db="EMBL/GenBank/DDBJ databases">
        <authorList>
            <consortium name="DOE Joint Genome Institute"/>
            <person name="Kuo A."/>
            <person name="Tarkka M."/>
            <person name="Buscot F."/>
            <person name="Kohler A."/>
            <person name="Nagy L.G."/>
            <person name="Floudas D."/>
            <person name="Copeland A."/>
            <person name="Barry K.W."/>
            <person name="Cichocki N."/>
            <person name="Veneault-Fourrey C."/>
            <person name="LaButti K."/>
            <person name="Lindquist E.A."/>
            <person name="Lipzen A."/>
            <person name="Lundell T."/>
            <person name="Morin E."/>
            <person name="Murat C."/>
            <person name="Sun H."/>
            <person name="Tunlid A."/>
            <person name="Henrissat B."/>
            <person name="Grigoriev I.V."/>
            <person name="Hibbett D.S."/>
            <person name="Martin F."/>
            <person name="Nordberg H.P."/>
            <person name="Cantor M.N."/>
            <person name="Hua S.X."/>
        </authorList>
    </citation>
    <scope>NUCLEOTIDE SEQUENCE [LARGE SCALE GENOMIC DNA]</scope>
    <source>
        <strain evidence="8 9">F 1598</strain>
    </source>
</reference>
<dbReference type="OrthoDB" id="6354873at2759"/>
<protein>
    <recommendedName>
        <fullName evidence="7">Fatty acid hydroxylase domain-containing protein</fullName>
    </recommendedName>
</protein>
<accession>A0A0C3BD37</accession>
<dbReference type="InterPro" id="IPR050307">
    <property type="entry name" value="Sterol_Desaturase_Related"/>
</dbReference>
<dbReference type="Proteomes" id="UP000054166">
    <property type="component" value="Unassembled WGS sequence"/>
</dbReference>
<feature type="domain" description="Fatty acid hydroxylase" evidence="7">
    <location>
        <begin position="183"/>
        <end position="311"/>
    </location>
</feature>
<evidence type="ECO:0000256" key="4">
    <source>
        <dbReference type="ARBA" id="ARBA00023136"/>
    </source>
</evidence>
<evidence type="ECO:0000256" key="5">
    <source>
        <dbReference type="SAM" id="MobiDB-lite"/>
    </source>
</evidence>
<evidence type="ECO:0000256" key="2">
    <source>
        <dbReference type="ARBA" id="ARBA00022692"/>
    </source>
</evidence>
<reference evidence="9" key="2">
    <citation type="submission" date="2015-01" db="EMBL/GenBank/DDBJ databases">
        <title>Evolutionary Origins and Diversification of the Mycorrhizal Mutualists.</title>
        <authorList>
            <consortium name="DOE Joint Genome Institute"/>
            <consortium name="Mycorrhizal Genomics Consortium"/>
            <person name="Kohler A."/>
            <person name="Kuo A."/>
            <person name="Nagy L.G."/>
            <person name="Floudas D."/>
            <person name="Copeland A."/>
            <person name="Barry K.W."/>
            <person name="Cichocki N."/>
            <person name="Veneault-Fourrey C."/>
            <person name="LaButti K."/>
            <person name="Lindquist E.A."/>
            <person name="Lipzen A."/>
            <person name="Lundell T."/>
            <person name="Morin E."/>
            <person name="Murat C."/>
            <person name="Riley R."/>
            <person name="Ohm R."/>
            <person name="Sun H."/>
            <person name="Tunlid A."/>
            <person name="Henrissat B."/>
            <person name="Grigoriev I.V."/>
            <person name="Hibbett D.S."/>
            <person name="Martin F."/>
        </authorList>
    </citation>
    <scope>NUCLEOTIDE SEQUENCE [LARGE SCALE GENOMIC DNA]</scope>
    <source>
        <strain evidence="9">F 1598</strain>
    </source>
</reference>
<feature type="region of interest" description="Disordered" evidence="5">
    <location>
        <begin position="314"/>
        <end position="341"/>
    </location>
</feature>
<evidence type="ECO:0000259" key="7">
    <source>
        <dbReference type="Pfam" id="PF04116"/>
    </source>
</evidence>
<dbReference type="Pfam" id="PF04116">
    <property type="entry name" value="FA_hydroxylase"/>
    <property type="match status" value="1"/>
</dbReference>
<dbReference type="GO" id="GO:0005506">
    <property type="term" value="F:iron ion binding"/>
    <property type="evidence" value="ECO:0007669"/>
    <property type="project" value="InterPro"/>
</dbReference>
<dbReference type="GO" id="GO:0008610">
    <property type="term" value="P:lipid biosynthetic process"/>
    <property type="evidence" value="ECO:0007669"/>
    <property type="project" value="InterPro"/>
</dbReference>
<dbReference type="AlphaFoldDB" id="A0A0C3BD37"/>
<evidence type="ECO:0000313" key="8">
    <source>
        <dbReference type="EMBL" id="KIM84228.1"/>
    </source>
</evidence>
<dbReference type="InParanoid" id="A0A0C3BD37"/>
<evidence type="ECO:0000256" key="3">
    <source>
        <dbReference type="ARBA" id="ARBA00022989"/>
    </source>
</evidence>
<dbReference type="GO" id="GO:0016020">
    <property type="term" value="C:membrane"/>
    <property type="evidence" value="ECO:0007669"/>
    <property type="project" value="UniProtKB-SubCell"/>
</dbReference>
<dbReference type="GO" id="GO:0016491">
    <property type="term" value="F:oxidoreductase activity"/>
    <property type="evidence" value="ECO:0007669"/>
    <property type="project" value="InterPro"/>
</dbReference>
<feature type="transmembrane region" description="Helical" evidence="6">
    <location>
        <begin position="175"/>
        <end position="196"/>
    </location>
</feature>
<evidence type="ECO:0000313" key="9">
    <source>
        <dbReference type="Proteomes" id="UP000054166"/>
    </source>
</evidence>
<keyword evidence="3 6" id="KW-1133">Transmembrane helix</keyword>
<evidence type="ECO:0000256" key="6">
    <source>
        <dbReference type="SAM" id="Phobius"/>
    </source>
</evidence>
<keyword evidence="9" id="KW-1185">Reference proteome</keyword>
<proteinExistence type="predicted"/>
<organism evidence="8 9">
    <name type="scientific">Piloderma croceum (strain F 1598)</name>
    <dbReference type="NCBI Taxonomy" id="765440"/>
    <lineage>
        <taxon>Eukaryota</taxon>
        <taxon>Fungi</taxon>
        <taxon>Dikarya</taxon>
        <taxon>Basidiomycota</taxon>
        <taxon>Agaricomycotina</taxon>
        <taxon>Agaricomycetes</taxon>
        <taxon>Agaricomycetidae</taxon>
        <taxon>Atheliales</taxon>
        <taxon>Atheliaceae</taxon>
        <taxon>Piloderma</taxon>
    </lineage>
</organism>
<gene>
    <name evidence="8" type="ORF">PILCRDRAFT_68083</name>
</gene>
<dbReference type="EMBL" id="KN832988">
    <property type="protein sequence ID" value="KIM84228.1"/>
    <property type="molecule type" value="Genomic_DNA"/>
</dbReference>
<keyword evidence="4 6" id="KW-0472">Membrane</keyword>
<dbReference type="PANTHER" id="PTHR11863">
    <property type="entry name" value="STEROL DESATURASE"/>
    <property type="match status" value="1"/>
</dbReference>
<keyword evidence="2 6" id="KW-0812">Transmembrane</keyword>
<dbReference type="InterPro" id="IPR006694">
    <property type="entry name" value="Fatty_acid_hydroxylase"/>
</dbReference>
<sequence>MDLVLEICDHYAFDTIWAHLVPLSPASSDSLQAAGSVVNASAAPKVAGGLALSKWADVFLPYSLPADMSSSPAFTPTPLISAWPRDYVPRQLLSLILLTLVGIHVLYFLFAGISYKYIFDHNMMRHPRFLKNQVKLEIQCSLRSFPGMTMLTLPWFQAEVMGYSKLYKNVDEYGWFYLVASVPLFLLFTDYCIYWVHRILHHPMLYKTFHKPHHKWIIPTPFASHAFHPVDGYLQSVPYHLFIFLFPVHRTLYLVLFVLVNFWSIFIHDSDMITGHPLENIINGPAHHTLHHLYFTVNYGQYFTWADRAGGSYRHPESSLDPALEIQPAPSQPPQAEKKLQ</sequence>